<protein>
    <recommendedName>
        <fullName evidence="2">Lipocalin/cytosolic fatty-acid binding domain-containing protein</fullName>
    </recommendedName>
</protein>
<organism evidence="3 4">
    <name type="scientific">Petrolisthes manimaculis</name>
    <dbReference type="NCBI Taxonomy" id="1843537"/>
    <lineage>
        <taxon>Eukaryota</taxon>
        <taxon>Metazoa</taxon>
        <taxon>Ecdysozoa</taxon>
        <taxon>Arthropoda</taxon>
        <taxon>Crustacea</taxon>
        <taxon>Multicrustacea</taxon>
        <taxon>Malacostraca</taxon>
        <taxon>Eumalacostraca</taxon>
        <taxon>Eucarida</taxon>
        <taxon>Decapoda</taxon>
        <taxon>Pleocyemata</taxon>
        <taxon>Anomura</taxon>
        <taxon>Galatheoidea</taxon>
        <taxon>Porcellanidae</taxon>
        <taxon>Petrolisthes</taxon>
    </lineage>
</organism>
<keyword evidence="4" id="KW-1185">Reference proteome</keyword>
<dbReference type="InterPro" id="IPR012674">
    <property type="entry name" value="Calycin"/>
</dbReference>
<feature type="region of interest" description="Disordered" evidence="1">
    <location>
        <begin position="270"/>
        <end position="289"/>
    </location>
</feature>
<sequence length="289" mass="31609">MRKGLRAATRLGMESNRVTLLHFTRKMKLLSAVVVVMMGMGVVGHDWGMGTCPSPQSFPALDVEMFVGMWFVISQVDTTSTCLTMTYQKVSETQLTVEKSRQIVLLDTLKIKHLNSYTATLDIPNGQDAAKMRVKWPLNVAGKADYTVITTDYTGHAVVFECQQLSPLLHRKSAAILSRNPTLDDTEKQRLLGLVEGAGISLADMDSIDHSACISKSEAAVNISIDEETLKKLFSDASINIRQVVTQVADGAGQFATTITDLTRRLGALEAKPEDGSPADNYSDIEILE</sequence>
<dbReference type="GO" id="GO:0000302">
    <property type="term" value="P:response to reactive oxygen species"/>
    <property type="evidence" value="ECO:0007669"/>
    <property type="project" value="TreeGrafter"/>
</dbReference>
<dbReference type="GO" id="GO:0005737">
    <property type="term" value="C:cytoplasm"/>
    <property type="evidence" value="ECO:0007669"/>
    <property type="project" value="TreeGrafter"/>
</dbReference>
<gene>
    <name evidence="3" type="ORF">Pmani_011923</name>
</gene>
<dbReference type="PANTHER" id="PTHR10612:SF49">
    <property type="entry name" value="APOLIPOPROTEIN D-LIKE PROTEIN"/>
    <property type="match status" value="1"/>
</dbReference>
<feature type="domain" description="Lipocalin/cytosolic fatty-acid binding" evidence="2">
    <location>
        <begin position="61"/>
        <end position="205"/>
    </location>
</feature>
<dbReference type="PANTHER" id="PTHR10612">
    <property type="entry name" value="APOLIPOPROTEIN D"/>
    <property type="match status" value="1"/>
</dbReference>
<name>A0AAE1UAR7_9EUCA</name>
<dbReference type="Gene3D" id="2.40.128.20">
    <property type="match status" value="1"/>
</dbReference>
<proteinExistence type="predicted"/>
<comment type="caution">
    <text evidence="3">The sequence shown here is derived from an EMBL/GenBank/DDBJ whole genome shotgun (WGS) entry which is preliminary data.</text>
</comment>
<dbReference type="GO" id="GO:0006629">
    <property type="term" value="P:lipid metabolic process"/>
    <property type="evidence" value="ECO:0007669"/>
    <property type="project" value="TreeGrafter"/>
</dbReference>
<dbReference type="Proteomes" id="UP001292094">
    <property type="component" value="Unassembled WGS sequence"/>
</dbReference>
<dbReference type="Pfam" id="PF08212">
    <property type="entry name" value="Lipocalin_2"/>
    <property type="match status" value="1"/>
</dbReference>
<dbReference type="InterPro" id="IPR000566">
    <property type="entry name" value="Lipocln_cytosolic_FA-bd_dom"/>
</dbReference>
<evidence type="ECO:0000313" key="3">
    <source>
        <dbReference type="EMBL" id="KAK4316968.1"/>
    </source>
</evidence>
<dbReference type="EMBL" id="JAWZYT010000964">
    <property type="protein sequence ID" value="KAK4316968.1"/>
    <property type="molecule type" value="Genomic_DNA"/>
</dbReference>
<evidence type="ECO:0000259" key="2">
    <source>
        <dbReference type="Pfam" id="PF08212"/>
    </source>
</evidence>
<evidence type="ECO:0000313" key="4">
    <source>
        <dbReference type="Proteomes" id="UP001292094"/>
    </source>
</evidence>
<dbReference type="SUPFAM" id="SSF50814">
    <property type="entry name" value="Lipocalins"/>
    <property type="match status" value="1"/>
</dbReference>
<dbReference type="AlphaFoldDB" id="A0AAE1UAR7"/>
<reference evidence="3" key="1">
    <citation type="submission" date="2023-11" db="EMBL/GenBank/DDBJ databases">
        <title>Genome assemblies of two species of porcelain crab, Petrolisthes cinctipes and Petrolisthes manimaculis (Anomura: Porcellanidae).</title>
        <authorList>
            <person name="Angst P."/>
        </authorList>
    </citation>
    <scope>NUCLEOTIDE SEQUENCE</scope>
    <source>
        <strain evidence="3">PB745_02</strain>
        <tissue evidence="3">Gill</tissue>
    </source>
</reference>
<evidence type="ECO:0000256" key="1">
    <source>
        <dbReference type="SAM" id="MobiDB-lite"/>
    </source>
</evidence>
<accession>A0AAE1UAR7</accession>